<evidence type="ECO:0000313" key="8">
    <source>
        <dbReference type="Proteomes" id="UP001497457"/>
    </source>
</evidence>
<feature type="domain" description="R13L1/DRL21-like LRR repeat region" evidence="6">
    <location>
        <begin position="729"/>
        <end position="853"/>
    </location>
</feature>
<gene>
    <name evidence="7" type="ORF">URODEC1_LOCUS113869</name>
</gene>
<evidence type="ECO:0000259" key="4">
    <source>
        <dbReference type="Pfam" id="PF00931"/>
    </source>
</evidence>
<reference evidence="7 8" key="2">
    <citation type="submission" date="2024-10" db="EMBL/GenBank/DDBJ databases">
        <authorList>
            <person name="Ryan C."/>
        </authorList>
    </citation>
    <scope>NUCLEOTIDE SEQUENCE [LARGE SCALE GENOMIC DNA]</scope>
</reference>
<dbReference type="SUPFAM" id="SSF52047">
    <property type="entry name" value="RNI-like"/>
    <property type="match status" value="1"/>
</dbReference>
<name>A0ABC9G8X5_9POAL</name>
<feature type="domain" description="NB-ARC" evidence="4">
    <location>
        <begin position="235"/>
        <end position="393"/>
    </location>
</feature>
<organism evidence="7 8">
    <name type="scientific">Urochloa decumbens</name>
    <dbReference type="NCBI Taxonomy" id="240449"/>
    <lineage>
        <taxon>Eukaryota</taxon>
        <taxon>Viridiplantae</taxon>
        <taxon>Streptophyta</taxon>
        <taxon>Embryophyta</taxon>
        <taxon>Tracheophyta</taxon>
        <taxon>Spermatophyta</taxon>
        <taxon>Magnoliopsida</taxon>
        <taxon>Liliopsida</taxon>
        <taxon>Poales</taxon>
        <taxon>Poaceae</taxon>
        <taxon>PACMAD clade</taxon>
        <taxon>Panicoideae</taxon>
        <taxon>Panicodae</taxon>
        <taxon>Paniceae</taxon>
        <taxon>Melinidinae</taxon>
        <taxon>Urochloa</taxon>
    </lineage>
</organism>
<protein>
    <recommendedName>
        <fullName evidence="9">NB-ARC domain-containing protein</fullName>
    </recommendedName>
</protein>
<dbReference type="FunFam" id="3.40.50.300:FF:001091">
    <property type="entry name" value="Probable disease resistance protein At1g61300"/>
    <property type="match status" value="1"/>
</dbReference>
<feature type="compositionally biased region" description="Polar residues" evidence="3">
    <location>
        <begin position="205"/>
        <end position="214"/>
    </location>
</feature>
<dbReference type="AlphaFoldDB" id="A0ABC9G8X5"/>
<dbReference type="SUPFAM" id="SSF52058">
    <property type="entry name" value="L domain-like"/>
    <property type="match status" value="1"/>
</dbReference>
<dbReference type="PANTHER" id="PTHR36766">
    <property type="entry name" value="PLANT BROAD-SPECTRUM MILDEW RESISTANCE PROTEIN RPW8"/>
    <property type="match status" value="1"/>
</dbReference>
<dbReference type="SUPFAM" id="SSF52540">
    <property type="entry name" value="P-loop containing nucleoside triphosphate hydrolases"/>
    <property type="match status" value="1"/>
</dbReference>
<evidence type="ECO:0000256" key="1">
    <source>
        <dbReference type="ARBA" id="ARBA00022614"/>
    </source>
</evidence>
<keyword evidence="8" id="KW-1185">Reference proteome</keyword>
<dbReference type="InterPro" id="IPR027417">
    <property type="entry name" value="P-loop_NTPase"/>
</dbReference>
<dbReference type="EMBL" id="OZ075118">
    <property type="protein sequence ID" value="CAL5090409.1"/>
    <property type="molecule type" value="Genomic_DNA"/>
</dbReference>
<dbReference type="InterPro" id="IPR056789">
    <property type="entry name" value="LRR_R13L1-DRL21"/>
</dbReference>
<dbReference type="InterPro" id="IPR036388">
    <property type="entry name" value="WH-like_DNA-bd_sf"/>
</dbReference>
<keyword evidence="1" id="KW-0433">Leucine-rich repeat</keyword>
<dbReference type="InterPro" id="IPR002182">
    <property type="entry name" value="NB-ARC"/>
</dbReference>
<dbReference type="Gene3D" id="1.10.10.10">
    <property type="entry name" value="Winged helix-like DNA-binding domain superfamily/Winged helix DNA-binding domain"/>
    <property type="match status" value="1"/>
</dbReference>
<dbReference type="Gene3D" id="3.80.10.10">
    <property type="entry name" value="Ribonuclease Inhibitor"/>
    <property type="match status" value="2"/>
</dbReference>
<keyword evidence="2" id="KW-0611">Plant defense</keyword>
<dbReference type="Pfam" id="PF23559">
    <property type="entry name" value="WHD_DRP"/>
    <property type="match status" value="1"/>
</dbReference>
<evidence type="ECO:0000256" key="3">
    <source>
        <dbReference type="SAM" id="MobiDB-lite"/>
    </source>
</evidence>
<evidence type="ECO:0000256" key="2">
    <source>
        <dbReference type="ARBA" id="ARBA00022821"/>
    </source>
</evidence>
<evidence type="ECO:0000259" key="6">
    <source>
        <dbReference type="Pfam" id="PF25019"/>
    </source>
</evidence>
<dbReference type="PANTHER" id="PTHR36766:SF40">
    <property type="entry name" value="DISEASE RESISTANCE PROTEIN RGA3"/>
    <property type="match status" value="1"/>
</dbReference>
<accession>A0ABC9G8X5</accession>
<dbReference type="Pfam" id="PF25019">
    <property type="entry name" value="LRR_R13L1-DRL21"/>
    <property type="match status" value="1"/>
</dbReference>
<dbReference type="Pfam" id="PF00931">
    <property type="entry name" value="NB-ARC"/>
    <property type="match status" value="1"/>
</dbReference>
<sequence length="1090" mass="123755">MDALQWIFSTGINIREATQLNNELDCLRTTVPKARFLISRGEWGMFKNKELAKLLSVLKDTTYDAEDLLREFEDQVLRQKIEDSGRSRAGQLLSCSLNLAQQFIYGSKTRVKETQYKIDKAVAEIEGMLNFMGLNVEPIRLMPETSSVISAPEVFGRDSERDAVIEMLGVTIGREDERDQVIKLLGVPLTEGSRSASSSKGKKTVASNGVVSTSRAKRQKRNRSSVGLAETNQINNVSVVAIVGIGGVGKTTLAQLIYNDPRVQVHFGARIWVCVSDFFDKRKIMKEIIDSVSDEELNSSYSLNALQLRLMEQLKRHKFLLVLDDIWPNANDDWEAFYAPFRHGPEGSMILVTTRYPNVADLVTTSNCKPVQLEGLPTNVFWEFFKKCAFGKNDPESYPHLQYICRNISSRLCGSPLAAKTLGRLLNMELTGRHWRTIQNSELWELPHQENEILPALQLTYLYLPPELKRCFAFCSMFPKDHSFEREEIIDIWVAQRFIAPTGSMRLEDIGIRYLDDLRSRFLFQSDPKFPNKARYVMHDLIHDMAQSVSVDECLLIQDLGYLQNWERMPHAVRHVSVMVEGETLSRMRDMQHLNKLHSLRFGTRLDVEVTWFSQLSNILLLSLRGCKLVKLPESLGELNSLRYLDISHSSVQELPKKLWRLYSLQVLDANRSRLKTIDQDVRMLINLRQLVLPAEASLALSRISGLGNMSCLQKLKQFTVGQEYGRRIGELKDMNQLSGTLSIRSLHYVEGKEEAAEARLVDKQYLTELYLYWPGYAGRSTRFTQNGVVEGLHPHSGIERLKVHGFWGDRFSPSWFNPENLPVLRSLELLRCSCLQSLSIPKFASLEQLVLNGLGLAQSGCITIAPNGLLPLSADSGTDRKQNASSSASRSKGIASFAFLRLTALHIANCTYLRNLDQFLTPENLPSIKSIWLHNCCNLESIPVHSFVGFICLEDLKISWCYYKLECSREMVLPPSLRRLSIVRSNELDKSFPACLQSFTSLTLLQLMKCDNVRSIPLNSIASANMLKCLVLRNCPELVSIGGSQSFSSIQHVQISDCPKLTEVEQPFEKEELRTKEDKGLLKFVYYGF</sequence>
<proteinExistence type="predicted"/>
<dbReference type="Gene3D" id="3.40.50.300">
    <property type="entry name" value="P-loop containing nucleotide triphosphate hydrolases"/>
    <property type="match status" value="1"/>
</dbReference>
<dbReference type="Proteomes" id="UP001497457">
    <property type="component" value="Chromosome 8b"/>
</dbReference>
<dbReference type="PRINTS" id="PR00364">
    <property type="entry name" value="DISEASERSIST"/>
</dbReference>
<dbReference type="GO" id="GO:0006952">
    <property type="term" value="P:defense response"/>
    <property type="evidence" value="ECO:0007669"/>
    <property type="project" value="UniProtKB-KW"/>
</dbReference>
<evidence type="ECO:0008006" key="9">
    <source>
        <dbReference type="Google" id="ProtNLM"/>
    </source>
</evidence>
<dbReference type="InterPro" id="IPR032675">
    <property type="entry name" value="LRR_dom_sf"/>
</dbReference>
<evidence type="ECO:0000259" key="5">
    <source>
        <dbReference type="Pfam" id="PF23559"/>
    </source>
</evidence>
<evidence type="ECO:0000313" key="7">
    <source>
        <dbReference type="EMBL" id="CAL5090409.1"/>
    </source>
</evidence>
<reference evidence="8" key="1">
    <citation type="submission" date="2024-06" db="EMBL/GenBank/DDBJ databases">
        <authorList>
            <person name="Ryan C."/>
        </authorList>
    </citation>
    <scope>NUCLEOTIDE SEQUENCE [LARGE SCALE GENOMIC DNA]</scope>
</reference>
<dbReference type="InterPro" id="IPR058922">
    <property type="entry name" value="WHD_DRP"/>
</dbReference>
<feature type="domain" description="Disease resistance protein winged helix" evidence="5">
    <location>
        <begin position="477"/>
        <end position="546"/>
    </location>
</feature>
<feature type="region of interest" description="Disordered" evidence="3">
    <location>
        <begin position="191"/>
        <end position="227"/>
    </location>
</feature>